<organism evidence="9 10">
    <name type="scientific">Candidatus Marsarchaeota G2 archaeon ECH_B_SAG-M15</name>
    <dbReference type="NCBI Taxonomy" id="1978162"/>
    <lineage>
        <taxon>Archaea</taxon>
        <taxon>Candidatus Marsarchaeota</taxon>
        <taxon>Candidatus Marsarchaeota group 2</taxon>
    </lineage>
</organism>
<gene>
    <name evidence="9" type="ORF">B9Q08_02640</name>
</gene>
<feature type="transmembrane region" description="Helical" evidence="7">
    <location>
        <begin position="12"/>
        <end position="31"/>
    </location>
</feature>
<dbReference type="Proteomes" id="UP000240490">
    <property type="component" value="Unassembled WGS sequence"/>
</dbReference>
<keyword evidence="4 7" id="KW-1133">Transmembrane helix</keyword>
<evidence type="ECO:0000256" key="6">
    <source>
        <dbReference type="ARBA" id="ARBA00023136"/>
    </source>
</evidence>
<dbReference type="AlphaFoldDB" id="A0A2R6AYP7"/>
<evidence type="ECO:0000313" key="9">
    <source>
        <dbReference type="EMBL" id="PSN91530.1"/>
    </source>
</evidence>
<dbReference type="InterPro" id="IPR001750">
    <property type="entry name" value="ND/Mrp_TM"/>
</dbReference>
<dbReference type="NCBIfam" id="NF005042">
    <property type="entry name" value="PRK06458.1-2"/>
    <property type="match status" value="1"/>
</dbReference>
<dbReference type="GO" id="GO:0008137">
    <property type="term" value="F:NADH dehydrogenase (ubiquinone) activity"/>
    <property type="evidence" value="ECO:0007669"/>
    <property type="project" value="InterPro"/>
</dbReference>
<dbReference type="PANTHER" id="PTHR42682:SF5">
    <property type="entry name" value="HYDROGENASE-4 COMPONENT F"/>
    <property type="match status" value="1"/>
</dbReference>
<sequence length="418" mass="45597">MANALYRLKIEYATIAAALIATVSSILIYPRLPIVGEFYVDRLTWYFVISVCAIYLTAALYSKKYFIGTPTKFGLPIYYILLNFFAASMLFTLVTDNLGLMWVGLEATTVSSVLLVLVEGSDAAIEAAWRYVMVVSTGVTFAFISVILVYYSLHTLNINTGATRNPVLALAVSIALVGFGTKVGVFPVNTWLPDAHSEAPPPISAMFSGVLLPVALYVLYRVYLLDPLTQVFTWVATLSIVVAAIMMASQTNFKRLFAYSTVENINLALLGFALNQPLGAVILVIAHAFGKSAAFYSSGLTYKLTGSKNIGDYGLWRAKYLPYSLILSSLCVTGAPPLATFVGEFLILSSLLKYSLTEFTLVVASLGLAFVSTNYHVSRMVFRGAGELKVEDDLMGWISTASALIPLILGVLLIWWFL</sequence>
<feature type="transmembrane region" description="Helical" evidence="7">
    <location>
        <begin position="204"/>
        <end position="225"/>
    </location>
</feature>
<dbReference type="GO" id="GO:0005886">
    <property type="term" value="C:plasma membrane"/>
    <property type="evidence" value="ECO:0007669"/>
    <property type="project" value="UniProtKB-SubCell"/>
</dbReference>
<proteinExistence type="predicted"/>
<protein>
    <submittedName>
        <fullName evidence="9">Oxidoreductase</fullName>
    </submittedName>
</protein>
<evidence type="ECO:0000256" key="2">
    <source>
        <dbReference type="ARBA" id="ARBA00022475"/>
    </source>
</evidence>
<feature type="transmembrane region" description="Helical" evidence="7">
    <location>
        <begin position="394"/>
        <end position="417"/>
    </location>
</feature>
<evidence type="ECO:0000256" key="1">
    <source>
        <dbReference type="ARBA" id="ARBA00004651"/>
    </source>
</evidence>
<feature type="transmembrane region" description="Helical" evidence="7">
    <location>
        <begin position="231"/>
        <end position="249"/>
    </location>
</feature>
<keyword evidence="2" id="KW-1003">Cell membrane</keyword>
<keyword evidence="5" id="KW-0560">Oxidoreductase</keyword>
<feature type="transmembrane region" description="Helical" evidence="7">
    <location>
        <begin position="73"/>
        <end position="94"/>
    </location>
</feature>
<dbReference type="PANTHER" id="PTHR42682">
    <property type="entry name" value="HYDROGENASE-4 COMPONENT F"/>
    <property type="match status" value="1"/>
</dbReference>
<dbReference type="EMBL" id="NEXJ01000045">
    <property type="protein sequence ID" value="PSN91530.1"/>
    <property type="molecule type" value="Genomic_DNA"/>
</dbReference>
<evidence type="ECO:0000256" key="7">
    <source>
        <dbReference type="SAM" id="Phobius"/>
    </source>
</evidence>
<comment type="subcellular location">
    <subcellularLocation>
        <location evidence="1">Cell membrane</location>
        <topology evidence="1">Multi-pass membrane protein</topology>
    </subcellularLocation>
</comment>
<accession>A0A2R6AYP7</accession>
<dbReference type="InterPro" id="IPR052175">
    <property type="entry name" value="ComplexI-like_HydComp"/>
</dbReference>
<name>A0A2R6AYP7_9ARCH</name>
<feature type="transmembrane region" description="Helical" evidence="7">
    <location>
        <begin position="359"/>
        <end position="382"/>
    </location>
</feature>
<feature type="domain" description="NADH:quinone oxidoreductase/Mrp antiporter transmembrane" evidence="8">
    <location>
        <begin position="96"/>
        <end position="362"/>
    </location>
</feature>
<evidence type="ECO:0000256" key="5">
    <source>
        <dbReference type="ARBA" id="ARBA00023002"/>
    </source>
</evidence>
<evidence type="ECO:0000313" key="10">
    <source>
        <dbReference type="Proteomes" id="UP000240490"/>
    </source>
</evidence>
<dbReference type="InterPro" id="IPR003918">
    <property type="entry name" value="NADH_UbQ_OxRdtase"/>
</dbReference>
<reference evidence="9 10" key="1">
    <citation type="submission" date="2017-04" db="EMBL/GenBank/DDBJ databases">
        <title>Novel microbial lineages endemic to geothermal iron-oxide mats fill important gaps in the evolutionary history of Archaea.</title>
        <authorList>
            <person name="Jay Z.J."/>
            <person name="Beam J.P."/>
            <person name="Dlakic M."/>
            <person name="Rusch D.B."/>
            <person name="Kozubal M.A."/>
            <person name="Inskeep W.P."/>
        </authorList>
    </citation>
    <scope>NUCLEOTIDE SEQUENCE [LARGE SCALE GENOMIC DNA]</scope>
    <source>
        <strain evidence="9">ECH_B_SAG-M15</strain>
    </source>
</reference>
<feature type="transmembrane region" description="Helical" evidence="7">
    <location>
        <begin position="280"/>
        <end position="299"/>
    </location>
</feature>
<evidence type="ECO:0000256" key="3">
    <source>
        <dbReference type="ARBA" id="ARBA00022692"/>
    </source>
</evidence>
<dbReference type="Pfam" id="PF00361">
    <property type="entry name" value="Proton_antipo_M"/>
    <property type="match status" value="1"/>
</dbReference>
<comment type="caution">
    <text evidence="9">The sequence shown here is derived from an EMBL/GenBank/DDBJ whole genome shotgun (WGS) entry which is preliminary data.</text>
</comment>
<evidence type="ECO:0000259" key="8">
    <source>
        <dbReference type="Pfam" id="PF00361"/>
    </source>
</evidence>
<keyword evidence="6 7" id="KW-0472">Membrane</keyword>
<keyword evidence="3 7" id="KW-0812">Transmembrane</keyword>
<feature type="transmembrane region" description="Helical" evidence="7">
    <location>
        <begin position="130"/>
        <end position="153"/>
    </location>
</feature>
<dbReference type="GO" id="GO:0042773">
    <property type="term" value="P:ATP synthesis coupled electron transport"/>
    <property type="evidence" value="ECO:0007669"/>
    <property type="project" value="InterPro"/>
</dbReference>
<dbReference type="PRINTS" id="PR01437">
    <property type="entry name" value="NUOXDRDTASE4"/>
</dbReference>
<feature type="transmembrane region" description="Helical" evidence="7">
    <location>
        <begin position="320"/>
        <end position="339"/>
    </location>
</feature>
<feature type="transmembrane region" description="Helical" evidence="7">
    <location>
        <begin position="43"/>
        <end position="61"/>
    </location>
</feature>
<evidence type="ECO:0000256" key="4">
    <source>
        <dbReference type="ARBA" id="ARBA00022989"/>
    </source>
</evidence>
<feature type="transmembrane region" description="Helical" evidence="7">
    <location>
        <begin position="168"/>
        <end position="192"/>
    </location>
</feature>
<dbReference type="GO" id="GO:0016491">
    <property type="term" value="F:oxidoreductase activity"/>
    <property type="evidence" value="ECO:0007669"/>
    <property type="project" value="UniProtKB-KW"/>
</dbReference>